<dbReference type="Pfam" id="PF13520">
    <property type="entry name" value="AA_permease_2"/>
    <property type="match status" value="1"/>
</dbReference>
<feature type="transmembrane region" description="Helical" evidence="6">
    <location>
        <begin position="74"/>
        <end position="94"/>
    </location>
</feature>
<evidence type="ECO:0000313" key="8">
    <source>
        <dbReference type="Proteomes" id="UP000285146"/>
    </source>
</evidence>
<evidence type="ECO:0000256" key="3">
    <source>
        <dbReference type="ARBA" id="ARBA00022692"/>
    </source>
</evidence>
<evidence type="ECO:0000256" key="6">
    <source>
        <dbReference type="SAM" id="Phobius"/>
    </source>
</evidence>
<protein>
    <submittedName>
        <fullName evidence="7">Uncharacterized protein</fullName>
    </submittedName>
</protein>
<feature type="transmembrane region" description="Helical" evidence="6">
    <location>
        <begin position="326"/>
        <end position="351"/>
    </location>
</feature>
<feature type="transmembrane region" description="Helical" evidence="6">
    <location>
        <begin position="398"/>
        <end position="425"/>
    </location>
</feature>
<evidence type="ECO:0000313" key="7">
    <source>
        <dbReference type="EMBL" id="ROV94817.1"/>
    </source>
</evidence>
<comment type="caution">
    <text evidence="7">The sequence shown here is derived from an EMBL/GenBank/DDBJ whole genome shotgun (WGS) entry which is preliminary data.</text>
</comment>
<name>A0A423VUV3_9PEZI</name>
<dbReference type="GO" id="GO:0022857">
    <property type="term" value="F:transmembrane transporter activity"/>
    <property type="evidence" value="ECO:0007669"/>
    <property type="project" value="InterPro"/>
</dbReference>
<feature type="transmembrane region" description="Helical" evidence="6">
    <location>
        <begin position="170"/>
        <end position="190"/>
    </location>
</feature>
<dbReference type="Pfam" id="PF00657">
    <property type="entry name" value="Lipase_GDSL"/>
    <property type="match status" value="1"/>
</dbReference>
<dbReference type="Gene3D" id="1.20.1740.10">
    <property type="entry name" value="Amino acid/polyamine transporter I"/>
    <property type="match status" value="1"/>
</dbReference>
<gene>
    <name evidence="7" type="ORF">VPNG_09304</name>
</gene>
<evidence type="ECO:0000256" key="1">
    <source>
        <dbReference type="ARBA" id="ARBA00004141"/>
    </source>
</evidence>
<dbReference type="InterPro" id="IPR001087">
    <property type="entry name" value="GDSL"/>
</dbReference>
<keyword evidence="5 6" id="KW-0472">Membrane</keyword>
<dbReference type="GO" id="GO:0016020">
    <property type="term" value="C:membrane"/>
    <property type="evidence" value="ECO:0007669"/>
    <property type="project" value="UniProtKB-SubCell"/>
</dbReference>
<dbReference type="InParanoid" id="A0A423VUV3"/>
<dbReference type="InterPro" id="IPR002293">
    <property type="entry name" value="AA/rel_permease1"/>
</dbReference>
<accession>A0A423VUV3</accession>
<feature type="transmembrane region" description="Helical" evidence="6">
    <location>
        <begin position="236"/>
        <end position="254"/>
    </location>
</feature>
<proteinExistence type="predicted"/>
<sequence>MGNNEKHDTGPINVSERRVALEESDHGSSSVAVQTRTRRLFSLPQLFSFSLVYMATWYCVASNMYFALANGGPAAWFWSYIVVAVGALCQAATFGEMASIQPVAGAQYYWTWSFAPPRWRRVLTWFQGWFTWTGYVALLTSCLNGNTVVLEGMIQVAHPEYVTGGWHTTLIMFAQVSFCSGINLFAFWLVPWFELLTGILNVCLVLIYLVVLWVMSPRNNPDIFLVSSISSGWDNYFVSANLGALSSIFLFCAFESVIHMGEETRDSKRAVPRAVFWSVATNIVLGLVMIITFGICMPSTDILLNSSSPLVTILLNTTGSSKATTAMVSGIVVLGVSGNMGVVSSVSRLTWAWARDGGLPKCFGYVDAKRRVPSRAILLVSVIVLLLSLLNIGSGSYIALSAIVSLSSLAIYLSYAIVLAVALYARLNKSIEFGVWHFGRAGTFINIFGLIYTLTSSTASADGTKYLIVFGDSYSSTGFYIQGGYPSASDPIGQPDLPGSTTTGGLNWVGLVTSELNSSLILTYDWAYYGADTDASIVYSYATYCFDGQVGEFESALVPAPTEAPWTADDSLAVIWIGINDVGEAFWEDIALPLDAIMTRYWGLVEDLYDDGLRDFVIMSVPPFDQAPVFAQQTASALAGLQGNISAYNEALESNLATLKSNHSDVTARFFNTSSYFWTALDDPTAYGATDATCMNSDGTTCLWYDDYHPGQAIHKLVAEGLVSALDFF</sequence>
<dbReference type="EMBL" id="LKEB01000074">
    <property type="protein sequence ID" value="ROV94817.1"/>
    <property type="molecule type" value="Genomic_DNA"/>
</dbReference>
<dbReference type="CDD" id="cd01846">
    <property type="entry name" value="fatty_acyltransferase_like"/>
    <property type="match status" value="1"/>
</dbReference>
<evidence type="ECO:0000256" key="5">
    <source>
        <dbReference type="ARBA" id="ARBA00023136"/>
    </source>
</evidence>
<dbReference type="GO" id="GO:0016788">
    <property type="term" value="F:hydrolase activity, acting on ester bonds"/>
    <property type="evidence" value="ECO:0007669"/>
    <property type="project" value="InterPro"/>
</dbReference>
<dbReference type="PANTHER" id="PTHR45649">
    <property type="entry name" value="AMINO-ACID PERMEASE BAT1"/>
    <property type="match status" value="1"/>
</dbReference>
<feature type="transmembrane region" description="Helical" evidence="6">
    <location>
        <begin position="195"/>
        <end position="216"/>
    </location>
</feature>
<feature type="transmembrane region" description="Helical" evidence="6">
    <location>
        <begin position="437"/>
        <end position="455"/>
    </location>
</feature>
<feature type="transmembrane region" description="Helical" evidence="6">
    <location>
        <begin position="46"/>
        <end position="68"/>
    </location>
</feature>
<keyword evidence="8" id="KW-1185">Reference proteome</keyword>
<reference evidence="7 8" key="1">
    <citation type="submission" date="2015-09" db="EMBL/GenBank/DDBJ databases">
        <title>Host preference determinants of Valsa canker pathogens revealed by comparative genomics.</title>
        <authorList>
            <person name="Yin Z."/>
            <person name="Huang L."/>
        </authorList>
    </citation>
    <scope>NUCLEOTIDE SEQUENCE [LARGE SCALE GENOMIC DNA]</scope>
    <source>
        <strain evidence="7 8">SXYLt</strain>
    </source>
</reference>
<feature type="transmembrane region" description="Helical" evidence="6">
    <location>
        <begin position="129"/>
        <end position="150"/>
    </location>
</feature>
<keyword evidence="2" id="KW-0813">Transport</keyword>
<dbReference type="Proteomes" id="UP000285146">
    <property type="component" value="Unassembled WGS sequence"/>
</dbReference>
<dbReference type="SUPFAM" id="SSF52266">
    <property type="entry name" value="SGNH hydrolase"/>
    <property type="match status" value="1"/>
</dbReference>
<comment type="subcellular location">
    <subcellularLocation>
        <location evidence="1">Membrane</location>
        <topology evidence="1">Multi-pass membrane protein</topology>
    </subcellularLocation>
</comment>
<organism evidence="7 8">
    <name type="scientific">Cytospora leucostoma</name>
    <dbReference type="NCBI Taxonomy" id="1230097"/>
    <lineage>
        <taxon>Eukaryota</taxon>
        <taxon>Fungi</taxon>
        <taxon>Dikarya</taxon>
        <taxon>Ascomycota</taxon>
        <taxon>Pezizomycotina</taxon>
        <taxon>Sordariomycetes</taxon>
        <taxon>Sordariomycetidae</taxon>
        <taxon>Diaporthales</taxon>
        <taxon>Cytosporaceae</taxon>
        <taxon>Cytospora</taxon>
    </lineage>
</organism>
<feature type="transmembrane region" description="Helical" evidence="6">
    <location>
        <begin position="274"/>
        <end position="295"/>
    </location>
</feature>
<keyword evidence="4 6" id="KW-1133">Transmembrane helix</keyword>
<feature type="transmembrane region" description="Helical" evidence="6">
    <location>
        <begin position="372"/>
        <end position="392"/>
    </location>
</feature>
<evidence type="ECO:0000256" key="4">
    <source>
        <dbReference type="ARBA" id="ARBA00022989"/>
    </source>
</evidence>
<evidence type="ECO:0000256" key="2">
    <source>
        <dbReference type="ARBA" id="ARBA00022448"/>
    </source>
</evidence>
<keyword evidence="3 6" id="KW-0812">Transmembrane</keyword>
<dbReference type="PANTHER" id="PTHR45649:SF5">
    <property type="entry name" value="GABA TRANSPORTER (EUROFUNG)-RELATED"/>
    <property type="match status" value="1"/>
</dbReference>
<dbReference type="AlphaFoldDB" id="A0A423VUV3"/>
<dbReference type="OrthoDB" id="3257095at2759"/>
<dbReference type="STRING" id="1230097.A0A423VUV3"/>